<feature type="chain" id="PRO_5015126837" description="HTH araC/xylS-type domain-containing protein" evidence="6">
    <location>
        <begin position="30"/>
        <end position="493"/>
    </location>
</feature>
<dbReference type="RefSeq" id="WP_106889725.1">
    <property type="nucleotide sequence ID" value="NZ_CP027860.1"/>
</dbReference>
<dbReference type="Pfam" id="PF06452">
    <property type="entry name" value="CBM9_1"/>
    <property type="match status" value="1"/>
</dbReference>
<dbReference type="AlphaFoldDB" id="A0A2P1PLT3"/>
<reference evidence="8 9" key="1">
    <citation type="submission" date="2018-03" db="EMBL/GenBank/DDBJ databases">
        <title>Ahniella affigens gen. nov., sp. nov., a gammaproteobacterium isolated from sandy soil near a stream.</title>
        <authorList>
            <person name="Ko Y."/>
            <person name="Kim J.-H."/>
        </authorList>
    </citation>
    <scope>NUCLEOTIDE SEQUENCE [LARGE SCALE GENOMIC DNA]</scope>
    <source>
        <strain evidence="8 9">D13</strain>
    </source>
</reference>
<accession>A0A2P1PLT3</accession>
<dbReference type="Pfam" id="PF12833">
    <property type="entry name" value="HTH_18"/>
    <property type="match status" value="1"/>
</dbReference>
<dbReference type="EMBL" id="CP027860">
    <property type="protein sequence ID" value="AVP95796.1"/>
    <property type="molecule type" value="Genomic_DNA"/>
</dbReference>
<dbReference type="Gene3D" id="2.60.40.1190">
    <property type="match status" value="1"/>
</dbReference>
<reference evidence="8 9" key="2">
    <citation type="submission" date="2018-03" db="EMBL/GenBank/DDBJ databases">
        <authorList>
            <person name="Keele B.F."/>
        </authorList>
    </citation>
    <scope>NUCLEOTIDE SEQUENCE [LARGE SCALE GENOMIC DNA]</scope>
    <source>
        <strain evidence="8 9">D13</strain>
    </source>
</reference>
<keyword evidence="5" id="KW-1133">Transmembrane helix</keyword>
<dbReference type="OrthoDB" id="5949386at2"/>
<evidence type="ECO:0000256" key="4">
    <source>
        <dbReference type="SAM" id="MobiDB-lite"/>
    </source>
</evidence>
<evidence type="ECO:0000313" key="8">
    <source>
        <dbReference type="EMBL" id="AVP95796.1"/>
    </source>
</evidence>
<evidence type="ECO:0000256" key="2">
    <source>
        <dbReference type="ARBA" id="ARBA00023125"/>
    </source>
</evidence>
<keyword evidence="1" id="KW-0805">Transcription regulation</keyword>
<dbReference type="GO" id="GO:0043565">
    <property type="term" value="F:sequence-specific DNA binding"/>
    <property type="evidence" value="ECO:0007669"/>
    <property type="project" value="InterPro"/>
</dbReference>
<name>A0A2P1PLT3_9GAMM</name>
<dbReference type="PANTHER" id="PTHR43280">
    <property type="entry name" value="ARAC-FAMILY TRANSCRIPTIONAL REGULATOR"/>
    <property type="match status" value="1"/>
</dbReference>
<evidence type="ECO:0000313" key="9">
    <source>
        <dbReference type="Proteomes" id="UP000241074"/>
    </source>
</evidence>
<feature type="transmembrane region" description="Helical" evidence="5">
    <location>
        <begin position="287"/>
        <end position="308"/>
    </location>
</feature>
<keyword evidence="2" id="KW-0238">DNA-binding</keyword>
<organism evidence="8 9">
    <name type="scientific">Ahniella affigens</name>
    <dbReference type="NCBI Taxonomy" id="2021234"/>
    <lineage>
        <taxon>Bacteria</taxon>
        <taxon>Pseudomonadati</taxon>
        <taxon>Pseudomonadota</taxon>
        <taxon>Gammaproteobacteria</taxon>
        <taxon>Lysobacterales</taxon>
        <taxon>Rhodanobacteraceae</taxon>
        <taxon>Ahniella</taxon>
    </lineage>
</organism>
<dbReference type="PROSITE" id="PS01124">
    <property type="entry name" value="HTH_ARAC_FAMILY_2"/>
    <property type="match status" value="1"/>
</dbReference>
<feature type="signal peptide" evidence="6">
    <location>
        <begin position="1"/>
        <end position="29"/>
    </location>
</feature>
<dbReference type="InterPro" id="IPR010502">
    <property type="entry name" value="Carb-bd_dom_fam9"/>
</dbReference>
<dbReference type="InterPro" id="IPR009057">
    <property type="entry name" value="Homeodomain-like_sf"/>
</dbReference>
<dbReference type="Proteomes" id="UP000241074">
    <property type="component" value="Chromosome"/>
</dbReference>
<dbReference type="InterPro" id="IPR018060">
    <property type="entry name" value="HTH_AraC"/>
</dbReference>
<feature type="region of interest" description="Disordered" evidence="4">
    <location>
        <begin position="328"/>
        <end position="380"/>
    </location>
</feature>
<feature type="domain" description="HTH araC/xylS-type" evidence="7">
    <location>
        <begin position="387"/>
        <end position="485"/>
    </location>
</feature>
<dbReference type="Gene3D" id="1.10.10.60">
    <property type="entry name" value="Homeodomain-like"/>
    <property type="match status" value="1"/>
</dbReference>
<dbReference type="PRINTS" id="PR00032">
    <property type="entry name" value="HTHARAC"/>
</dbReference>
<keyword evidence="6" id="KW-0732">Signal</keyword>
<dbReference type="SMART" id="SM00342">
    <property type="entry name" value="HTH_ARAC"/>
    <property type="match status" value="1"/>
</dbReference>
<gene>
    <name evidence="8" type="ORF">C7S18_00650</name>
</gene>
<dbReference type="KEGG" id="xba:C7S18_00650"/>
<dbReference type="GO" id="GO:0004553">
    <property type="term" value="F:hydrolase activity, hydrolyzing O-glycosyl compounds"/>
    <property type="evidence" value="ECO:0007669"/>
    <property type="project" value="InterPro"/>
</dbReference>
<keyword evidence="9" id="KW-1185">Reference proteome</keyword>
<evidence type="ECO:0000259" key="7">
    <source>
        <dbReference type="PROSITE" id="PS01124"/>
    </source>
</evidence>
<evidence type="ECO:0000256" key="5">
    <source>
        <dbReference type="SAM" id="Phobius"/>
    </source>
</evidence>
<dbReference type="PANTHER" id="PTHR43280:SF28">
    <property type="entry name" value="HTH-TYPE TRANSCRIPTIONAL ACTIVATOR RHAS"/>
    <property type="match status" value="1"/>
</dbReference>
<dbReference type="PROSITE" id="PS00041">
    <property type="entry name" value="HTH_ARAC_FAMILY_1"/>
    <property type="match status" value="1"/>
</dbReference>
<proteinExistence type="predicted"/>
<dbReference type="GO" id="GO:0016052">
    <property type="term" value="P:carbohydrate catabolic process"/>
    <property type="evidence" value="ECO:0007669"/>
    <property type="project" value="InterPro"/>
</dbReference>
<dbReference type="GO" id="GO:0003700">
    <property type="term" value="F:DNA-binding transcription factor activity"/>
    <property type="evidence" value="ECO:0007669"/>
    <property type="project" value="InterPro"/>
</dbReference>
<protein>
    <recommendedName>
        <fullName evidence="7">HTH araC/xylS-type domain-containing protein</fullName>
    </recommendedName>
</protein>
<evidence type="ECO:0000256" key="3">
    <source>
        <dbReference type="ARBA" id="ARBA00023163"/>
    </source>
</evidence>
<sequence length="493" mass="54438">MDGHQRWNGLAGCLAAAMILLLPAPHAYADSAAWALPYQREPIQIDGVLDEWPEDAMRRRFAETDLPADRANHVSIQASWTQDELLIAGTVTDQEWMQAPEAAQVDQFHHYDSLQIYLDPRGDSEKRMNGDDIDLLLLPDGRYGLLRGDELVAELAAAQVPQRESAPLAVRYASQRDGDTWRFELAVPFAGLGLVPSAPMTMKMDVAMNDWLAPQPLAPGAAISRAALLGQEAAPPNPAPTVGTELWPLTWTGQRDFGYPAYWQPLQLQGGPDWLERIARQLGIERLALAMAGLSLILVALVAIWMHWRNRRHLRALIARLGDLNPHDAQSTPPVQSAPDPEPTIAAASESTGIDEAPTGTITPKDATASEPDSASVSAHRDRIFAERAADYVRRHVSDELTPQSLADALHVSLRTLQRHLRDGLDTSPQELLLAIRLEAAAERLRDPARRIQEVAFDLGFQDLSHFSRRFRAAYGCTPSAYQQARVQSPRPN</sequence>
<dbReference type="SUPFAM" id="SSF49344">
    <property type="entry name" value="CBD9-like"/>
    <property type="match status" value="1"/>
</dbReference>
<evidence type="ECO:0000256" key="6">
    <source>
        <dbReference type="SAM" id="SignalP"/>
    </source>
</evidence>
<keyword evidence="5" id="KW-0812">Transmembrane</keyword>
<keyword evidence="5" id="KW-0472">Membrane</keyword>
<dbReference type="SUPFAM" id="SSF46689">
    <property type="entry name" value="Homeodomain-like"/>
    <property type="match status" value="1"/>
</dbReference>
<dbReference type="InterPro" id="IPR018062">
    <property type="entry name" value="HTH_AraC-typ_CS"/>
</dbReference>
<evidence type="ECO:0000256" key="1">
    <source>
        <dbReference type="ARBA" id="ARBA00023015"/>
    </source>
</evidence>
<dbReference type="GO" id="GO:0030246">
    <property type="term" value="F:carbohydrate binding"/>
    <property type="evidence" value="ECO:0007669"/>
    <property type="project" value="InterPro"/>
</dbReference>
<dbReference type="InterPro" id="IPR020449">
    <property type="entry name" value="Tscrpt_reg_AraC-type_HTH"/>
</dbReference>
<keyword evidence="3" id="KW-0804">Transcription</keyword>